<comment type="caution">
    <text evidence="2">The sequence shown here is derived from an EMBL/GenBank/DDBJ whole genome shotgun (WGS) entry which is preliminary data.</text>
</comment>
<dbReference type="EMBL" id="JACHMF010000001">
    <property type="protein sequence ID" value="MBB4694839.1"/>
    <property type="molecule type" value="Genomic_DNA"/>
</dbReference>
<reference evidence="2 3" key="1">
    <citation type="submission" date="2020-08" db="EMBL/GenBank/DDBJ databases">
        <title>Sequencing the genomes of 1000 actinobacteria strains.</title>
        <authorList>
            <person name="Klenk H.-P."/>
        </authorList>
    </citation>
    <scope>NUCLEOTIDE SEQUENCE [LARGE SCALE GENOMIC DNA]</scope>
    <source>
        <strain evidence="2 3">DSM 45518</strain>
    </source>
</reference>
<dbReference type="Pfam" id="PF00485">
    <property type="entry name" value="PRK"/>
    <property type="match status" value="1"/>
</dbReference>
<keyword evidence="2" id="KW-0808">Transferase</keyword>
<dbReference type="InterPro" id="IPR006083">
    <property type="entry name" value="PRK/URK"/>
</dbReference>
<feature type="domain" description="Phosphoribulokinase/uridine kinase" evidence="1">
    <location>
        <begin position="74"/>
        <end position="148"/>
    </location>
</feature>
<keyword evidence="2" id="KW-0418">Kinase</keyword>
<dbReference type="Proteomes" id="UP000542742">
    <property type="component" value="Unassembled WGS sequence"/>
</dbReference>
<dbReference type="GO" id="GO:0005524">
    <property type="term" value="F:ATP binding"/>
    <property type="evidence" value="ECO:0007669"/>
    <property type="project" value="InterPro"/>
</dbReference>
<protein>
    <submittedName>
        <fullName evidence="2">Uridine kinase</fullName>
    </submittedName>
</protein>
<gene>
    <name evidence="2" type="ORF">BKA14_004987</name>
</gene>
<evidence type="ECO:0000313" key="2">
    <source>
        <dbReference type="EMBL" id="MBB4694839.1"/>
    </source>
</evidence>
<evidence type="ECO:0000313" key="3">
    <source>
        <dbReference type="Proteomes" id="UP000542742"/>
    </source>
</evidence>
<keyword evidence="3" id="KW-1185">Reference proteome</keyword>
<evidence type="ECO:0000259" key="1">
    <source>
        <dbReference type="Pfam" id="PF00485"/>
    </source>
</evidence>
<dbReference type="Gene3D" id="3.40.50.300">
    <property type="entry name" value="P-loop containing nucleotide triphosphate hydrolases"/>
    <property type="match status" value="1"/>
</dbReference>
<dbReference type="InterPro" id="IPR027417">
    <property type="entry name" value="P-loop_NTPase"/>
</dbReference>
<organism evidence="2 3">
    <name type="scientific">Paractinoplanes abujensis</name>
    <dbReference type="NCBI Taxonomy" id="882441"/>
    <lineage>
        <taxon>Bacteria</taxon>
        <taxon>Bacillati</taxon>
        <taxon>Actinomycetota</taxon>
        <taxon>Actinomycetes</taxon>
        <taxon>Micromonosporales</taxon>
        <taxon>Micromonosporaceae</taxon>
        <taxon>Paractinoplanes</taxon>
    </lineage>
</organism>
<dbReference type="AlphaFoldDB" id="A0A7W7G3N5"/>
<accession>A0A7W7G3N5</accession>
<sequence>MPEQSFRELAAYVLTRPPRLGRTRLIAVDGPSGAGKTRFAGQLATALACPVVHTDDLLDGWDDQFTFWTRLEQEVLAPLRAGEAATYRPYNWVKGDFSGTPVTVNAAEAVLLEGVSAARRDIRPELTLAVFVDAPARLRWDRAIVRDGDDSLAYRKYLGRWRAAEDRHFAVDETAAHADLIVDGATQAAEGTFSKGWAR</sequence>
<name>A0A7W7G3N5_9ACTN</name>
<dbReference type="GO" id="GO:0016301">
    <property type="term" value="F:kinase activity"/>
    <property type="evidence" value="ECO:0007669"/>
    <property type="project" value="UniProtKB-KW"/>
</dbReference>
<proteinExistence type="predicted"/>
<dbReference type="RefSeq" id="WP_184953269.1">
    <property type="nucleotide sequence ID" value="NZ_BOMC01000070.1"/>
</dbReference>
<dbReference type="SUPFAM" id="SSF52540">
    <property type="entry name" value="P-loop containing nucleoside triphosphate hydrolases"/>
    <property type="match status" value="1"/>
</dbReference>